<name>A0ABN1RFC1_9ACTN</name>
<evidence type="ECO:0000313" key="2">
    <source>
        <dbReference type="Proteomes" id="UP001500418"/>
    </source>
</evidence>
<evidence type="ECO:0008006" key="3">
    <source>
        <dbReference type="Google" id="ProtNLM"/>
    </source>
</evidence>
<gene>
    <name evidence="1" type="ORF">GCM10009575_085680</name>
</gene>
<protein>
    <recommendedName>
        <fullName evidence="3">Transposase</fullName>
    </recommendedName>
</protein>
<proteinExistence type="predicted"/>
<comment type="caution">
    <text evidence="1">The sequence shown here is derived from an EMBL/GenBank/DDBJ whole genome shotgun (WGS) entry which is preliminary data.</text>
</comment>
<sequence length="80" mass="9600">MYRDKARRFQITPHIARRGTMHGSGLGVYRWVVEGAIALLHWFRRLRIRWEIRDDIHHAFVTFGCAVICWRRLRPALCRA</sequence>
<evidence type="ECO:0000313" key="1">
    <source>
        <dbReference type="EMBL" id="GAA0956178.1"/>
    </source>
</evidence>
<dbReference type="Proteomes" id="UP001500418">
    <property type="component" value="Unassembled WGS sequence"/>
</dbReference>
<accession>A0ABN1RFC1</accession>
<keyword evidence="2" id="KW-1185">Reference proteome</keyword>
<dbReference type="EMBL" id="BAAAID010000095">
    <property type="protein sequence ID" value="GAA0956178.1"/>
    <property type="molecule type" value="Genomic_DNA"/>
</dbReference>
<reference evidence="1 2" key="1">
    <citation type="journal article" date="2019" name="Int. J. Syst. Evol. Microbiol.">
        <title>The Global Catalogue of Microorganisms (GCM) 10K type strain sequencing project: providing services to taxonomists for standard genome sequencing and annotation.</title>
        <authorList>
            <consortium name="The Broad Institute Genomics Platform"/>
            <consortium name="The Broad Institute Genome Sequencing Center for Infectious Disease"/>
            <person name="Wu L."/>
            <person name="Ma J."/>
        </authorList>
    </citation>
    <scope>NUCLEOTIDE SEQUENCE [LARGE SCALE GENOMIC DNA]</scope>
    <source>
        <strain evidence="1 2">JCM 11444</strain>
    </source>
</reference>
<organism evidence="1 2">
    <name type="scientific">Streptomyces rhizosphaericus</name>
    <dbReference type="NCBI Taxonomy" id="114699"/>
    <lineage>
        <taxon>Bacteria</taxon>
        <taxon>Bacillati</taxon>
        <taxon>Actinomycetota</taxon>
        <taxon>Actinomycetes</taxon>
        <taxon>Kitasatosporales</taxon>
        <taxon>Streptomycetaceae</taxon>
        <taxon>Streptomyces</taxon>
        <taxon>Streptomyces violaceusniger group</taxon>
    </lineage>
</organism>